<dbReference type="OrthoDB" id="9807542at2"/>
<dbReference type="PROSITE" id="PS51257">
    <property type="entry name" value="PROKAR_LIPOPROTEIN"/>
    <property type="match status" value="1"/>
</dbReference>
<organism evidence="2 3">
    <name type="scientific">Maribacter caenipelagi</name>
    <dbReference type="NCBI Taxonomy" id="1447781"/>
    <lineage>
        <taxon>Bacteria</taxon>
        <taxon>Pseudomonadati</taxon>
        <taxon>Bacteroidota</taxon>
        <taxon>Flavobacteriia</taxon>
        <taxon>Flavobacteriales</taxon>
        <taxon>Flavobacteriaceae</taxon>
        <taxon>Maribacter</taxon>
    </lineage>
</organism>
<dbReference type="CDD" id="cd06553">
    <property type="entry name" value="ASCH_Ef3133_like"/>
    <property type="match status" value="1"/>
</dbReference>
<evidence type="ECO:0000313" key="3">
    <source>
        <dbReference type="Proteomes" id="UP000295274"/>
    </source>
</evidence>
<dbReference type="PANTHER" id="PTHR39203:SF1">
    <property type="entry name" value="CYTOPLASMIC PROTEIN"/>
    <property type="match status" value="1"/>
</dbReference>
<dbReference type="SMART" id="SM01022">
    <property type="entry name" value="ASCH"/>
    <property type="match status" value="1"/>
</dbReference>
<reference evidence="2 3" key="1">
    <citation type="submission" date="2019-03" db="EMBL/GenBank/DDBJ databases">
        <title>Genomic Encyclopedia of Type Strains, Phase III (KMG-III): the genomes of soil and plant-associated and newly described type strains.</title>
        <authorList>
            <person name="Whitman W."/>
        </authorList>
    </citation>
    <scope>NUCLEOTIDE SEQUENCE [LARGE SCALE GENOMIC DNA]</scope>
    <source>
        <strain evidence="2 3">CECT 8455</strain>
    </source>
</reference>
<name>A0A4R7D8Q5_9FLAO</name>
<evidence type="ECO:0000313" key="2">
    <source>
        <dbReference type="EMBL" id="TDS16621.1"/>
    </source>
</evidence>
<gene>
    <name evidence="2" type="ORF">DFQ03_1102</name>
</gene>
<keyword evidence="3" id="KW-1185">Reference proteome</keyword>
<dbReference type="Pfam" id="PF04266">
    <property type="entry name" value="ASCH"/>
    <property type="match status" value="1"/>
</dbReference>
<dbReference type="AlphaFoldDB" id="A0A4R7D8Q5"/>
<dbReference type="RefSeq" id="WP_133672124.1">
    <property type="nucleotide sequence ID" value="NZ_SNZW01000013.1"/>
</dbReference>
<dbReference type="Proteomes" id="UP000295274">
    <property type="component" value="Unassembled WGS sequence"/>
</dbReference>
<feature type="domain" description="ASCH" evidence="1">
    <location>
        <begin position="56"/>
        <end position="181"/>
    </location>
</feature>
<dbReference type="PANTHER" id="PTHR39203">
    <property type="entry name" value="CYTOPLASMIC PROTEIN-RELATED"/>
    <property type="match status" value="1"/>
</dbReference>
<dbReference type="InterPro" id="IPR015947">
    <property type="entry name" value="PUA-like_sf"/>
</dbReference>
<dbReference type="Gene3D" id="3.10.400.10">
    <property type="entry name" value="Sulfate adenylyltransferase"/>
    <property type="match status" value="1"/>
</dbReference>
<dbReference type="InterPro" id="IPR009326">
    <property type="entry name" value="DUF984"/>
</dbReference>
<accession>A0A4R7D8Q5</accession>
<sequence length="184" mass="21128">MKHLSIFLILIFISCKNDAKKELATENGIDASVYEMWKDYTESNPKSIKEELPESWFFHNNKEDADRLAALTVNGKKSATTSGLYKWYVEAKAALPKIGTNHIITDFDGKAQAIIEITKVDTVPFNQITESLAELDMGTDIEPLDKWRKAHWDFFVSVMRENGEEPTEDMLIVFETFKTVWTKK</sequence>
<evidence type="ECO:0000259" key="1">
    <source>
        <dbReference type="SMART" id="SM01022"/>
    </source>
</evidence>
<dbReference type="PIRSF" id="PIRSF021320">
    <property type="entry name" value="DUF984"/>
    <property type="match status" value="1"/>
</dbReference>
<proteinExistence type="predicted"/>
<dbReference type="InterPro" id="IPR007374">
    <property type="entry name" value="ASCH_domain"/>
</dbReference>
<protein>
    <submittedName>
        <fullName evidence="2">Uncharacterized protein YhfF</fullName>
    </submittedName>
</protein>
<comment type="caution">
    <text evidence="2">The sequence shown here is derived from an EMBL/GenBank/DDBJ whole genome shotgun (WGS) entry which is preliminary data.</text>
</comment>
<dbReference type="EMBL" id="SNZW01000013">
    <property type="protein sequence ID" value="TDS16621.1"/>
    <property type="molecule type" value="Genomic_DNA"/>
</dbReference>
<dbReference type="SUPFAM" id="SSF88697">
    <property type="entry name" value="PUA domain-like"/>
    <property type="match status" value="1"/>
</dbReference>